<evidence type="ECO:0000313" key="2">
    <source>
        <dbReference type="Proteomes" id="UP001594351"/>
    </source>
</evidence>
<dbReference type="PANTHER" id="PTHR12697:SF5">
    <property type="entry name" value="DEOXYHYPUSINE HYDROXYLASE"/>
    <property type="match status" value="1"/>
</dbReference>
<dbReference type="Pfam" id="PF13646">
    <property type="entry name" value="HEAT_2"/>
    <property type="match status" value="2"/>
</dbReference>
<dbReference type="PANTHER" id="PTHR12697">
    <property type="entry name" value="PBS LYASE HEAT-LIKE PROTEIN"/>
    <property type="match status" value="1"/>
</dbReference>
<dbReference type="InterPro" id="IPR016024">
    <property type="entry name" value="ARM-type_fold"/>
</dbReference>
<dbReference type="SMART" id="SM00567">
    <property type="entry name" value="EZ_HEAT"/>
    <property type="match status" value="4"/>
</dbReference>
<dbReference type="Gene3D" id="1.25.10.10">
    <property type="entry name" value="Leucine-rich Repeat Variant"/>
    <property type="match status" value="3"/>
</dbReference>
<reference evidence="1 2" key="1">
    <citation type="submission" date="2024-09" db="EMBL/GenBank/DDBJ databases">
        <title>Laminarin stimulates single cell rates of sulfate reduction while oxygen inhibits transcriptomic activity in coastal marine sediment.</title>
        <authorList>
            <person name="Lindsay M."/>
            <person name="Orcutt B."/>
            <person name="Emerson D."/>
            <person name="Stepanauskas R."/>
            <person name="D'Angelo T."/>
        </authorList>
    </citation>
    <scope>NUCLEOTIDE SEQUENCE [LARGE SCALE GENOMIC DNA]</scope>
    <source>
        <strain evidence="1">SAG AM-311-K15</strain>
    </source>
</reference>
<comment type="caution">
    <text evidence="1">The sequence shown here is derived from an EMBL/GenBank/DDBJ whole genome shotgun (WGS) entry which is preliminary data.</text>
</comment>
<dbReference type="SUPFAM" id="SSF48371">
    <property type="entry name" value="ARM repeat"/>
    <property type="match status" value="1"/>
</dbReference>
<dbReference type="Pfam" id="PF03130">
    <property type="entry name" value="HEAT_PBS"/>
    <property type="match status" value="1"/>
</dbReference>
<dbReference type="EMBL" id="JBHPBY010000006">
    <property type="protein sequence ID" value="MFC1848764.1"/>
    <property type="molecule type" value="Genomic_DNA"/>
</dbReference>
<organism evidence="1 2">
    <name type="scientific">candidate division CSSED10-310 bacterium</name>
    <dbReference type="NCBI Taxonomy" id="2855610"/>
    <lineage>
        <taxon>Bacteria</taxon>
        <taxon>Bacteria division CSSED10-310</taxon>
    </lineage>
</organism>
<dbReference type="Proteomes" id="UP001594351">
    <property type="component" value="Unassembled WGS sequence"/>
</dbReference>
<proteinExistence type="predicted"/>
<name>A0ABV6YRD0_UNCC1</name>
<protein>
    <submittedName>
        <fullName evidence="1">HEAT repeat domain-containing protein</fullName>
    </submittedName>
</protein>
<gene>
    <name evidence="1" type="ORF">ACFL27_01030</name>
</gene>
<evidence type="ECO:0000313" key="1">
    <source>
        <dbReference type="EMBL" id="MFC1848764.1"/>
    </source>
</evidence>
<dbReference type="InterPro" id="IPR004155">
    <property type="entry name" value="PBS_lyase_HEAT"/>
</dbReference>
<keyword evidence="2" id="KW-1185">Reference proteome</keyword>
<dbReference type="InterPro" id="IPR011989">
    <property type="entry name" value="ARM-like"/>
</dbReference>
<accession>A0ABV6YRD0</accession>
<sequence length="778" mass="86317">MKRALCKMRMSFVYLSISVLAIISLSRFLGAEEHPVEESTTKDTFQTLLVEELLRLSTQLPMHYSPANETIMAILDGGDAAIPICRSLVSGSNRYAALFGLKMLTRLSSTVPQFFLKKIIIQHPDEIVRREALKLLDSEEVRPELAEAVIQRLNSVREPEKVVQCLQGLELLGDRSTQGEIESHLNSSDPNVRISAIRALSSLDSRSAVARLVAITGSPDESVREAAFHGLRLATDPANIDLLVDLFPGPLTRRLSCGNSYNSNSAFSPIIAAMMGMGEQALSTIHRLTRSGSTESRFHAVFMLASLIHESNIAVLVKAMQDAEPDVRQIAAVVSSRYISSDFETADLESALQTLMDDSSASVRHQTATVLAKIGEVSAIPLLIESLDENSRLLPLLNLIPEFALHEVTSYRLDYSVRGVAASTWWKKWWVEHGPSFDVLAAHLEALDPAVKGNRKVRRRASPQIISWLAGPSDSHLIAEKLCAADRSNVSRMLKRLEEKHGNMVTEFVELAGRPAVDRSTRLRAFRYLSILDPSLATRMLGNMVRTGHQDAVYIIRGVYHHLKSEQLVQEIIELLPHSHQVENNLYSALYDIATPQLCTTLLECVRKEKHHRSSGISLLGDLKCQQAKQFLIEEASSPQYRVRQAATHTLARLGDIKMVPILIKSLAYDATKLNKRNLMISISQLSGVHTILGASVQLGSDVLERRLAGAFIMRMALEIDFPLCISSRQEKYCLQAADVHEPLARRALHDAKDDPHPEVATEVALVLTLLAKGHRKE</sequence>